<proteinExistence type="predicted"/>
<dbReference type="AlphaFoldDB" id="A0A4Z1PCU6"/>
<name>A0A4Z1PCU6_9PEZI</name>
<feature type="compositionally biased region" description="Polar residues" evidence="1">
    <location>
        <begin position="75"/>
        <end position="86"/>
    </location>
</feature>
<gene>
    <name evidence="2" type="ORF">E6O75_ATG02110</name>
</gene>
<reference evidence="2 3" key="1">
    <citation type="submission" date="2019-04" db="EMBL/GenBank/DDBJ databases">
        <title>High contiguity whole genome sequence and gene annotation resource for two Venturia nashicola isolates.</title>
        <authorList>
            <person name="Prokchorchik M."/>
            <person name="Won K."/>
            <person name="Lee Y."/>
            <person name="Choi E.D."/>
            <person name="Segonzac C."/>
            <person name="Sohn K.H."/>
        </authorList>
    </citation>
    <scope>NUCLEOTIDE SEQUENCE [LARGE SCALE GENOMIC DNA]</scope>
    <source>
        <strain evidence="2 3">PRI2</strain>
    </source>
</reference>
<protein>
    <submittedName>
        <fullName evidence="2">Uncharacterized protein</fullName>
    </submittedName>
</protein>
<sequence>MPATLPFQSAALNDHATDTSTLRPRPQLGHLRAQQPSPINPLPSNEGEPLTSEVPHPSRSDDAAGPFLESHRTDTYNSSLHTSTSGVTLVHPPVRWRSSESLLVPFITIASPDSDCEAESEDNFTPQIALSHACSDIEREQITAYRMSYHVQEVRDVHEEGEATSRPLFSLETQSHNEVIQRSHCESLLSLRHPIQLLRHIVIPRRNSRRRADLYPSVDSTPQIDAADVSHVYNASRNIGGPLVSSVLDTVDQRLRTISHLDLDNGADTNNLWNAWRDPPTIASSSEEEYSSDENVPTPPSLHSSLSSALDGEDHPLQSNPPRRSADPFLPLSPSSTVDGDDESDQPSLTLLELPSPTRSLLLISSSFLDSSTAQSFTFAKVPAPASTLDASWNAWLASRTPSQISPPESVNSNRSAYFTSSHSLVLPHDHIQQQHRSFQHLYLQDYRRVSLTGRRLTSVFDESEFRTSGRSRSDVSEERDNGEDEDSESKVEPMRIREGNRTGFYLLGARRRSEDGIRVVGDENADSGSGNEMGSSSNDTLFGDSFLNEILARGSAFSFEDLGFFDSRGSLVAGLEEREGGIVVGLGIQEERLRQVQKWLAGDGV</sequence>
<organism evidence="2 3">
    <name type="scientific">Venturia nashicola</name>
    <dbReference type="NCBI Taxonomy" id="86259"/>
    <lineage>
        <taxon>Eukaryota</taxon>
        <taxon>Fungi</taxon>
        <taxon>Dikarya</taxon>
        <taxon>Ascomycota</taxon>
        <taxon>Pezizomycotina</taxon>
        <taxon>Dothideomycetes</taxon>
        <taxon>Pleosporomycetidae</taxon>
        <taxon>Venturiales</taxon>
        <taxon>Venturiaceae</taxon>
        <taxon>Venturia</taxon>
    </lineage>
</organism>
<evidence type="ECO:0000313" key="2">
    <source>
        <dbReference type="EMBL" id="TID22936.1"/>
    </source>
</evidence>
<accession>A0A4Z1PCU6</accession>
<evidence type="ECO:0000313" key="3">
    <source>
        <dbReference type="Proteomes" id="UP000298493"/>
    </source>
</evidence>
<feature type="compositionally biased region" description="Basic and acidic residues" evidence="1">
    <location>
        <begin position="468"/>
        <end position="480"/>
    </location>
</feature>
<dbReference type="OrthoDB" id="3943547at2759"/>
<feature type="compositionally biased region" description="Low complexity" evidence="1">
    <location>
        <begin position="301"/>
        <end position="310"/>
    </location>
</feature>
<evidence type="ECO:0000256" key="1">
    <source>
        <dbReference type="SAM" id="MobiDB-lite"/>
    </source>
</evidence>
<dbReference type="Proteomes" id="UP000298493">
    <property type="component" value="Unassembled WGS sequence"/>
</dbReference>
<comment type="caution">
    <text evidence="2">The sequence shown here is derived from an EMBL/GenBank/DDBJ whole genome shotgun (WGS) entry which is preliminary data.</text>
</comment>
<keyword evidence="3" id="KW-1185">Reference proteome</keyword>
<feature type="region of interest" description="Disordered" evidence="1">
    <location>
        <begin position="468"/>
        <end position="496"/>
    </location>
</feature>
<dbReference type="EMBL" id="SNSC02000007">
    <property type="protein sequence ID" value="TID22936.1"/>
    <property type="molecule type" value="Genomic_DNA"/>
</dbReference>
<feature type="compositionally biased region" description="Polar residues" evidence="1">
    <location>
        <begin position="1"/>
        <end position="11"/>
    </location>
</feature>
<feature type="region of interest" description="Disordered" evidence="1">
    <location>
        <begin position="1"/>
        <end position="86"/>
    </location>
</feature>
<feature type="region of interest" description="Disordered" evidence="1">
    <location>
        <begin position="269"/>
        <end position="352"/>
    </location>
</feature>